<dbReference type="SUPFAM" id="SSF52129">
    <property type="entry name" value="Caspase-like"/>
    <property type="match status" value="1"/>
</dbReference>
<evidence type="ECO:0000313" key="2">
    <source>
        <dbReference type="EMBL" id="MEK7953638.1"/>
    </source>
</evidence>
<dbReference type="Proteomes" id="UP001371305">
    <property type="component" value="Unassembled WGS sequence"/>
</dbReference>
<dbReference type="EMBL" id="JBBUKT010000012">
    <property type="protein sequence ID" value="MEK7953638.1"/>
    <property type="molecule type" value="Genomic_DNA"/>
</dbReference>
<evidence type="ECO:0000259" key="1">
    <source>
        <dbReference type="Pfam" id="PF01364"/>
    </source>
</evidence>
<name>A0ABU9B0T7_9BACT</name>
<gene>
    <name evidence="2" type="ORF">WKV53_24190</name>
</gene>
<dbReference type="Pfam" id="PF01364">
    <property type="entry name" value="Peptidase_C25"/>
    <property type="match status" value="1"/>
</dbReference>
<comment type="caution">
    <text evidence="2">The sequence shown here is derived from an EMBL/GenBank/DDBJ whole genome shotgun (WGS) entry which is preliminary data.</text>
</comment>
<feature type="domain" description="Gingipain" evidence="1">
    <location>
        <begin position="67"/>
        <end position="390"/>
    </location>
</feature>
<evidence type="ECO:0000313" key="3">
    <source>
        <dbReference type="Proteomes" id="UP001371305"/>
    </source>
</evidence>
<dbReference type="InterPro" id="IPR001769">
    <property type="entry name" value="Gingipain"/>
</dbReference>
<sequence>MRRFLPWVCLAFLSVTHAGERGTWLCVGPRELVEAAAPLCELRMSQGWRVERSQSPPAEAIAALDPKPAAVLILGDDSTAPVAAPWLTAAERRPYHGWLAKHPKEFVSDAAYGDLNRDGIPEIPVGRIPARSPADVDAVVKKIIAWEKRTPSPADLSVPVWAGDPGFGKIGEGMKLISLPFFMNRLREEAPLWASFWLLQSEPRSPFCGWPEDSATNFNQRISQGSLFSAMIGHGRTDSWWIMTLPTGSLRYRPEDARALVAPQPAAPHIVFACRCGAFADPKTRCLGEEMLFAPGGPVACIAASVDSHPLTNYYGSTSLLEDLNRDPSDTLGQLWVDSITRAHARHEVLKELLVSLLEPIVIGKRNPVEDLKADHLLIYNLLGDPATRLFMPRPLEAKVERLGSEWKWSVTKPTDLAPGQRLVIQHRPPLPGVYLGKPGSEPQAANMALEKANAALGFRTLKELNSTEAWNGEIAEPGTLRLCVTGGPALLVHAENLGMTK</sequence>
<reference evidence="2 3" key="1">
    <citation type="submission" date="2024-04" db="EMBL/GenBank/DDBJ databases">
        <title>Luteolibacter sp. isolated from soil.</title>
        <authorList>
            <person name="An J."/>
        </authorList>
    </citation>
    <scope>NUCLEOTIDE SEQUENCE [LARGE SCALE GENOMIC DNA]</scope>
    <source>
        <strain evidence="2 3">Y139</strain>
    </source>
</reference>
<protein>
    <submittedName>
        <fullName evidence="2">C25 family cysteine peptidase</fullName>
    </submittedName>
</protein>
<dbReference type="InterPro" id="IPR029030">
    <property type="entry name" value="Caspase-like_dom_sf"/>
</dbReference>
<accession>A0ABU9B0T7</accession>
<keyword evidence="3" id="KW-1185">Reference proteome</keyword>
<dbReference type="RefSeq" id="WP_341407403.1">
    <property type="nucleotide sequence ID" value="NZ_JBBUKT010000012.1"/>
</dbReference>
<proteinExistence type="predicted"/>
<dbReference type="Gene3D" id="3.40.50.1460">
    <property type="match status" value="1"/>
</dbReference>
<organism evidence="2 3">
    <name type="scientific">Luteolibacter soli</name>
    <dbReference type="NCBI Taxonomy" id="3135280"/>
    <lineage>
        <taxon>Bacteria</taxon>
        <taxon>Pseudomonadati</taxon>
        <taxon>Verrucomicrobiota</taxon>
        <taxon>Verrucomicrobiia</taxon>
        <taxon>Verrucomicrobiales</taxon>
        <taxon>Verrucomicrobiaceae</taxon>
        <taxon>Luteolibacter</taxon>
    </lineage>
</organism>